<dbReference type="OrthoDB" id="719733at2"/>
<accession>A0A5B8VPY9</accession>
<dbReference type="Pfam" id="PF18962">
    <property type="entry name" value="Por_Secre_tail"/>
    <property type="match status" value="1"/>
</dbReference>
<protein>
    <submittedName>
        <fullName evidence="2">T9SS type A sorting domain-containing protein</fullName>
    </submittedName>
</protein>
<reference evidence="2 3" key="1">
    <citation type="journal article" date="2017" name="Int. J. Syst. Evol. Microbiol.">
        <title>Arachidicoccus ginsenosidivorans sp. nov., with ginsenoside-converting activity isolated from ginseng cultivating soil.</title>
        <authorList>
            <person name="Siddiqi M.Z."/>
            <person name="Aslam Z."/>
            <person name="Im W.T."/>
        </authorList>
    </citation>
    <scope>NUCLEOTIDE SEQUENCE [LARGE SCALE GENOMIC DNA]</scope>
    <source>
        <strain evidence="2 3">Gsoil 809</strain>
    </source>
</reference>
<dbReference type="EMBL" id="CP042434">
    <property type="protein sequence ID" value="QEC72746.1"/>
    <property type="molecule type" value="Genomic_DNA"/>
</dbReference>
<proteinExistence type="predicted"/>
<gene>
    <name evidence="2" type="ORF">FSB73_14745</name>
</gene>
<dbReference type="AlphaFoldDB" id="A0A5B8VPY9"/>
<evidence type="ECO:0000313" key="2">
    <source>
        <dbReference type="EMBL" id="QEC72746.1"/>
    </source>
</evidence>
<keyword evidence="3" id="KW-1185">Reference proteome</keyword>
<dbReference type="InterPro" id="IPR026444">
    <property type="entry name" value="Secre_tail"/>
</dbReference>
<dbReference type="Proteomes" id="UP000321291">
    <property type="component" value="Chromosome"/>
</dbReference>
<sequence length="124" mass="13458">MAYSALDNIASLAGQPSTVFYRIVGVDKAGYSYYSIIATVHPVWNNWSFSVAPNPITQDKLQILLSSKEITPIKVTLMDLTGRVILQQNITPGSAGKITVNTPHLAAGMYLVQVLQGIIKPTLK</sequence>
<organism evidence="2 3">
    <name type="scientific">Arachidicoccus ginsenosidivorans</name>
    <dbReference type="NCBI Taxonomy" id="496057"/>
    <lineage>
        <taxon>Bacteria</taxon>
        <taxon>Pseudomonadati</taxon>
        <taxon>Bacteroidota</taxon>
        <taxon>Chitinophagia</taxon>
        <taxon>Chitinophagales</taxon>
        <taxon>Chitinophagaceae</taxon>
        <taxon>Arachidicoccus</taxon>
    </lineage>
</organism>
<evidence type="ECO:0000313" key="3">
    <source>
        <dbReference type="Proteomes" id="UP000321291"/>
    </source>
</evidence>
<feature type="domain" description="Secretion system C-terminal sorting" evidence="1">
    <location>
        <begin position="53"/>
        <end position="116"/>
    </location>
</feature>
<evidence type="ECO:0000259" key="1">
    <source>
        <dbReference type="Pfam" id="PF18962"/>
    </source>
</evidence>
<name>A0A5B8VPY9_9BACT</name>
<dbReference type="NCBIfam" id="TIGR04183">
    <property type="entry name" value="Por_Secre_tail"/>
    <property type="match status" value="1"/>
</dbReference>
<dbReference type="KEGG" id="agi:FSB73_14745"/>
<dbReference type="RefSeq" id="WP_146783752.1">
    <property type="nucleotide sequence ID" value="NZ_CP042434.1"/>
</dbReference>